<comment type="cofactor">
    <cofactor evidence="1">
        <name>FMN</name>
        <dbReference type="ChEBI" id="CHEBI:58210"/>
    </cofactor>
</comment>
<dbReference type="InterPro" id="IPR013785">
    <property type="entry name" value="Aldolase_TIM"/>
</dbReference>
<gene>
    <name evidence="13" type="ORF">JQN83_09650</name>
</gene>
<dbReference type="PANTHER" id="PTHR42917:SF2">
    <property type="entry name" value="2,4-DIENOYL-COA REDUCTASE [(2E)-ENOYL-COA-PRODUCING]"/>
    <property type="match status" value="1"/>
</dbReference>
<evidence type="ECO:0000256" key="4">
    <source>
        <dbReference type="ARBA" id="ARBA00022630"/>
    </source>
</evidence>
<reference evidence="13 14" key="1">
    <citation type="submission" date="2021-03" db="EMBL/GenBank/DDBJ databases">
        <authorList>
            <person name="Lee D.-H."/>
        </authorList>
    </citation>
    <scope>NUCLEOTIDE SEQUENCE [LARGE SCALE GENOMIC DNA]</scope>
    <source>
        <strain evidence="13 14">MMS20-R2-23</strain>
    </source>
</reference>
<comment type="cofactor">
    <cofactor evidence="2">
        <name>[4Fe-4S] cluster</name>
        <dbReference type="ChEBI" id="CHEBI:49883"/>
    </cofactor>
</comment>
<dbReference type="InterPro" id="IPR023753">
    <property type="entry name" value="FAD/NAD-binding_dom"/>
</dbReference>
<feature type="region of interest" description="Disordered" evidence="10">
    <location>
        <begin position="370"/>
        <end position="399"/>
    </location>
</feature>
<dbReference type="SUPFAM" id="SSF51905">
    <property type="entry name" value="FAD/NAD(P)-binding domain"/>
    <property type="match status" value="1"/>
</dbReference>
<dbReference type="InterPro" id="IPR051793">
    <property type="entry name" value="NADH:flavin_oxidoreductase"/>
</dbReference>
<evidence type="ECO:0000256" key="8">
    <source>
        <dbReference type="ARBA" id="ARBA00023004"/>
    </source>
</evidence>
<evidence type="ECO:0000256" key="5">
    <source>
        <dbReference type="ARBA" id="ARBA00022643"/>
    </source>
</evidence>
<evidence type="ECO:0000256" key="1">
    <source>
        <dbReference type="ARBA" id="ARBA00001917"/>
    </source>
</evidence>
<dbReference type="Pfam" id="PF00724">
    <property type="entry name" value="Oxidored_FMN"/>
    <property type="match status" value="1"/>
</dbReference>
<keyword evidence="5" id="KW-0288">FMN</keyword>
<dbReference type="RefSeq" id="WP_208566716.1">
    <property type="nucleotide sequence ID" value="NZ_JAGFWR010000003.1"/>
</dbReference>
<keyword evidence="8" id="KW-0408">Iron</keyword>
<proteinExistence type="inferred from homology"/>
<accession>A0ABS3V654</accession>
<dbReference type="EMBL" id="JAGFWR010000003">
    <property type="protein sequence ID" value="MBO4161080.1"/>
    <property type="molecule type" value="Genomic_DNA"/>
</dbReference>
<dbReference type="SUPFAM" id="SSF51395">
    <property type="entry name" value="FMN-linked oxidoreductases"/>
    <property type="match status" value="1"/>
</dbReference>
<sequence>MTTGLERVLRPGRIGRLALPHRIVMGAMHLGWENRDDDGRALAAFYLARVAGGAGLMVTGGAAVSAAGADVPGFGVLDDAAFRDRLRRVAGEVGAAGGLLALQLFHAGRYARPAADGPRPVAPSAVPSPISRLTPDALPAAGVARIVEDFARGAHHARDLGFSAVEIMGSEGYLIDQFLSPLTNRRDDEWGGDPQRRMRFGVAVVRAVRAAVGADFPVVMRMTGDDLLPGGTDRDTVAQYARALVAAGADALNVGVGWHESPVPTVQAVVPPGHWVPVASVVKAAVGGLPVLASNRINRLTQAEAILAGTTLDLVSMARPFLADPALVERSRAGRPVNICVACNQACIDRSLVGAVVSCMVNPLVGREADPGSGAAPAGTDPTASAELPASTDPTGSADLPMPAEPVIHVEPVTRAGPVVRVGAVAGSRAVAVVGAGPAGLRAAHDLALAGHRVTVYEADREPGGQFRLACRVPGKADYAETIRFLTAELTRLGVVLHTGRPVAGADEDLLRRYDGVIVATGVVPRRPDLPGGALPHVRDYGTAFTDDALGRRVAVIGGGGIAVDLAHLASEPGAGPPRQVTILLRGDRLAPRMGRSTRWAVLAELRRRQVTVVTGVRGLRVDPDAVHLVDGTGAARSVPADTVVVAAGQLPADALVRTVRRVGVWHRVVGGARDTVGLDAVRAIAEGHAAALAFQRAARGTGRALRVGEPA</sequence>
<evidence type="ECO:0000256" key="10">
    <source>
        <dbReference type="SAM" id="MobiDB-lite"/>
    </source>
</evidence>
<protein>
    <submittedName>
        <fullName evidence="13">FAD-dependent oxidoreductase</fullName>
    </submittedName>
</protein>
<evidence type="ECO:0000313" key="14">
    <source>
        <dbReference type="Proteomes" id="UP000671399"/>
    </source>
</evidence>
<comment type="similarity">
    <text evidence="3">In the N-terminal section; belongs to the NADH:flavin oxidoreductase/NADH oxidase family.</text>
</comment>
<dbReference type="InterPro" id="IPR036188">
    <property type="entry name" value="FAD/NAD-bd_sf"/>
</dbReference>
<name>A0ABS3V654_9ACTN</name>
<comment type="caution">
    <text evidence="13">The sequence shown here is derived from an EMBL/GenBank/DDBJ whole genome shotgun (WGS) entry which is preliminary data.</text>
</comment>
<dbReference type="PRINTS" id="PR00469">
    <property type="entry name" value="PNDRDTASEII"/>
</dbReference>
<dbReference type="Gene3D" id="3.20.20.70">
    <property type="entry name" value="Aldolase class I"/>
    <property type="match status" value="1"/>
</dbReference>
<evidence type="ECO:0000256" key="6">
    <source>
        <dbReference type="ARBA" id="ARBA00022723"/>
    </source>
</evidence>
<dbReference type="Gene3D" id="3.40.50.720">
    <property type="entry name" value="NAD(P)-binding Rossmann-like Domain"/>
    <property type="match status" value="1"/>
</dbReference>
<evidence type="ECO:0000259" key="11">
    <source>
        <dbReference type="Pfam" id="PF00724"/>
    </source>
</evidence>
<evidence type="ECO:0000256" key="9">
    <source>
        <dbReference type="ARBA" id="ARBA00023014"/>
    </source>
</evidence>
<dbReference type="InterPro" id="IPR001155">
    <property type="entry name" value="OxRdtase_FMN_N"/>
</dbReference>
<feature type="domain" description="NADH:flavin oxidoreductase/NADH oxidase N-terminal" evidence="11">
    <location>
        <begin position="10"/>
        <end position="337"/>
    </location>
</feature>
<feature type="domain" description="FAD/NAD(P)-binding" evidence="12">
    <location>
        <begin position="430"/>
        <end position="657"/>
    </location>
</feature>
<dbReference type="Gene3D" id="3.50.50.60">
    <property type="entry name" value="FAD/NAD(P)-binding domain"/>
    <property type="match status" value="2"/>
</dbReference>
<keyword evidence="6" id="KW-0479">Metal-binding</keyword>
<evidence type="ECO:0000256" key="2">
    <source>
        <dbReference type="ARBA" id="ARBA00001966"/>
    </source>
</evidence>
<dbReference type="PRINTS" id="PR00368">
    <property type="entry name" value="FADPNR"/>
</dbReference>
<dbReference type="PANTHER" id="PTHR42917">
    <property type="entry name" value="2,4-DIENOYL-COA REDUCTASE"/>
    <property type="match status" value="1"/>
</dbReference>
<keyword evidence="9" id="KW-0411">Iron-sulfur</keyword>
<keyword evidence="4" id="KW-0285">Flavoprotein</keyword>
<keyword evidence="7" id="KW-0560">Oxidoreductase</keyword>
<evidence type="ECO:0000256" key="7">
    <source>
        <dbReference type="ARBA" id="ARBA00023002"/>
    </source>
</evidence>
<dbReference type="Pfam" id="PF07992">
    <property type="entry name" value="Pyr_redox_2"/>
    <property type="match status" value="1"/>
</dbReference>
<evidence type="ECO:0000313" key="13">
    <source>
        <dbReference type="EMBL" id="MBO4161080.1"/>
    </source>
</evidence>
<evidence type="ECO:0000259" key="12">
    <source>
        <dbReference type="Pfam" id="PF07992"/>
    </source>
</evidence>
<dbReference type="Proteomes" id="UP000671399">
    <property type="component" value="Unassembled WGS sequence"/>
</dbReference>
<evidence type="ECO:0000256" key="3">
    <source>
        <dbReference type="ARBA" id="ARBA00011048"/>
    </source>
</evidence>
<organism evidence="13 14">
    <name type="scientific">Micromonospora antibiotica</name>
    <dbReference type="NCBI Taxonomy" id="2807623"/>
    <lineage>
        <taxon>Bacteria</taxon>
        <taxon>Bacillati</taxon>
        <taxon>Actinomycetota</taxon>
        <taxon>Actinomycetes</taxon>
        <taxon>Micromonosporales</taxon>
        <taxon>Micromonosporaceae</taxon>
        <taxon>Micromonospora</taxon>
    </lineage>
</organism>
<keyword evidence="14" id="KW-1185">Reference proteome</keyword>